<accession>A0A942I596</accession>
<gene>
    <name evidence="6" type="ORF">KD146_02765</name>
</gene>
<dbReference type="PRINTS" id="PR00039">
    <property type="entry name" value="HTHLYSR"/>
</dbReference>
<dbReference type="Gene3D" id="3.40.190.290">
    <property type="match status" value="1"/>
</dbReference>
<dbReference type="PROSITE" id="PS50931">
    <property type="entry name" value="HTH_LYSR"/>
    <property type="match status" value="1"/>
</dbReference>
<evidence type="ECO:0000256" key="3">
    <source>
        <dbReference type="ARBA" id="ARBA00023125"/>
    </source>
</evidence>
<dbReference type="RefSeq" id="WP_212657222.1">
    <property type="nucleotide sequence ID" value="NZ_JAGXTP010000001.1"/>
</dbReference>
<name>A0A942I596_9HYPH</name>
<dbReference type="SUPFAM" id="SSF46785">
    <property type="entry name" value="Winged helix' DNA-binding domain"/>
    <property type="match status" value="1"/>
</dbReference>
<dbReference type="AlphaFoldDB" id="A0A942I596"/>
<proteinExistence type="inferred from homology"/>
<evidence type="ECO:0000313" key="6">
    <source>
        <dbReference type="EMBL" id="MBS3847612.1"/>
    </source>
</evidence>
<keyword evidence="2" id="KW-0805">Transcription regulation</keyword>
<dbReference type="InterPro" id="IPR036390">
    <property type="entry name" value="WH_DNA-bd_sf"/>
</dbReference>
<dbReference type="Gene3D" id="1.10.10.10">
    <property type="entry name" value="Winged helix-like DNA-binding domain superfamily/Winged helix DNA-binding domain"/>
    <property type="match status" value="1"/>
</dbReference>
<protein>
    <submittedName>
        <fullName evidence="6">LysR family transcriptional regulator</fullName>
    </submittedName>
</protein>
<dbReference type="Pfam" id="PF00126">
    <property type="entry name" value="HTH_1"/>
    <property type="match status" value="1"/>
</dbReference>
<dbReference type="GO" id="GO:0043565">
    <property type="term" value="F:sequence-specific DNA binding"/>
    <property type="evidence" value="ECO:0007669"/>
    <property type="project" value="TreeGrafter"/>
</dbReference>
<organism evidence="6 7">
    <name type="scientific">Devosia litorisediminis</name>
    <dbReference type="NCBI Taxonomy" id="2829817"/>
    <lineage>
        <taxon>Bacteria</taxon>
        <taxon>Pseudomonadati</taxon>
        <taxon>Pseudomonadota</taxon>
        <taxon>Alphaproteobacteria</taxon>
        <taxon>Hyphomicrobiales</taxon>
        <taxon>Devosiaceae</taxon>
        <taxon>Devosia</taxon>
    </lineage>
</organism>
<evidence type="ECO:0000259" key="5">
    <source>
        <dbReference type="PROSITE" id="PS50931"/>
    </source>
</evidence>
<evidence type="ECO:0000256" key="2">
    <source>
        <dbReference type="ARBA" id="ARBA00023015"/>
    </source>
</evidence>
<comment type="caution">
    <text evidence="6">The sequence shown here is derived from an EMBL/GenBank/DDBJ whole genome shotgun (WGS) entry which is preliminary data.</text>
</comment>
<dbReference type="EMBL" id="JAGXTP010000001">
    <property type="protein sequence ID" value="MBS3847612.1"/>
    <property type="molecule type" value="Genomic_DNA"/>
</dbReference>
<comment type="similarity">
    <text evidence="1">Belongs to the LysR transcriptional regulatory family.</text>
</comment>
<sequence length="292" mass="31208">MNDRLLALRVFCRVARLGSFSQAGRALNLSQSSTSRIVSELERELGVTLLTRTTRAVALTEAGADYLERAERILDAMEEADHAVRGDGRLTGRLRIGLSSSFGLRKVVPRLAEFMARHETLTVDLAVSDSHQDLVSEGIDIAFRLGALVDSTTLVRKLGETPRILAASPDYLASRPTIVTPHDLAAHELIVGPGVVPQELNFQCGGERITIRASGRTTCIANEGATAAARAGLGITVSSIWGVEAEIASGQLVQVLAGWHVGNVALHAVFPPGRQPRPAARALADLFVGQRL</sequence>
<dbReference type="InterPro" id="IPR005119">
    <property type="entry name" value="LysR_subst-bd"/>
</dbReference>
<dbReference type="GO" id="GO:0006351">
    <property type="term" value="P:DNA-templated transcription"/>
    <property type="evidence" value="ECO:0007669"/>
    <property type="project" value="TreeGrafter"/>
</dbReference>
<dbReference type="InterPro" id="IPR058163">
    <property type="entry name" value="LysR-type_TF_proteobact-type"/>
</dbReference>
<dbReference type="PANTHER" id="PTHR30537">
    <property type="entry name" value="HTH-TYPE TRANSCRIPTIONAL REGULATOR"/>
    <property type="match status" value="1"/>
</dbReference>
<reference evidence="6" key="1">
    <citation type="submission" date="2021-04" db="EMBL/GenBank/DDBJ databases">
        <title>Devosia litorisediminis sp. nov., isolated from a sand dune.</title>
        <authorList>
            <person name="Park S."/>
            <person name="Yoon J.-H."/>
        </authorList>
    </citation>
    <scope>NUCLEOTIDE SEQUENCE</scope>
    <source>
        <strain evidence="6">BSSL-BM10</strain>
    </source>
</reference>
<dbReference type="InterPro" id="IPR036388">
    <property type="entry name" value="WH-like_DNA-bd_sf"/>
</dbReference>
<dbReference type="GO" id="GO:0003700">
    <property type="term" value="F:DNA-binding transcription factor activity"/>
    <property type="evidence" value="ECO:0007669"/>
    <property type="project" value="InterPro"/>
</dbReference>
<evidence type="ECO:0000313" key="7">
    <source>
        <dbReference type="Proteomes" id="UP000678281"/>
    </source>
</evidence>
<dbReference type="Pfam" id="PF03466">
    <property type="entry name" value="LysR_substrate"/>
    <property type="match status" value="1"/>
</dbReference>
<evidence type="ECO:0000256" key="4">
    <source>
        <dbReference type="ARBA" id="ARBA00023163"/>
    </source>
</evidence>
<evidence type="ECO:0000256" key="1">
    <source>
        <dbReference type="ARBA" id="ARBA00009437"/>
    </source>
</evidence>
<dbReference type="SUPFAM" id="SSF53850">
    <property type="entry name" value="Periplasmic binding protein-like II"/>
    <property type="match status" value="1"/>
</dbReference>
<keyword evidence="7" id="KW-1185">Reference proteome</keyword>
<dbReference type="CDD" id="cd08422">
    <property type="entry name" value="PBP2_CrgA_like"/>
    <property type="match status" value="1"/>
</dbReference>
<dbReference type="InterPro" id="IPR000847">
    <property type="entry name" value="LysR_HTH_N"/>
</dbReference>
<keyword evidence="3" id="KW-0238">DNA-binding</keyword>
<dbReference type="Proteomes" id="UP000678281">
    <property type="component" value="Unassembled WGS sequence"/>
</dbReference>
<keyword evidence="4" id="KW-0804">Transcription</keyword>
<feature type="domain" description="HTH lysR-type" evidence="5">
    <location>
        <begin position="1"/>
        <end position="60"/>
    </location>
</feature>
<dbReference type="PANTHER" id="PTHR30537:SF58">
    <property type="entry name" value="HTH-TYPE TRANSCRIPTIONAL REGULATOR PERR"/>
    <property type="match status" value="1"/>
</dbReference>
<dbReference type="FunFam" id="1.10.10.10:FF:000001">
    <property type="entry name" value="LysR family transcriptional regulator"/>
    <property type="match status" value="1"/>
</dbReference>